<dbReference type="SMART" id="SM00220">
    <property type="entry name" value="S_TKc"/>
    <property type="match status" value="1"/>
</dbReference>
<evidence type="ECO:0000256" key="3">
    <source>
        <dbReference type="ARBA" id="ARBA00022527"/>
    </source>
</evidence>
<gene>
    <name evidence="12" type="ORF">TEA_012204</name>
</gene>
<keyword evidence="4" id="KW-0808">Transferase</keyword>
<sequence>MILRQLSIAITISNSFVSFILLCHILTQSQSCFATDNLTQSKSISVSETLTSASQIFELGFFNSNSTAKKYVGIWYKKIPIRKVVWVANRENPLSVTDSGSSLTIGDDGNLRLLDGNQNTVWTTNITVYVNYSVAVLLYTGNLVRRDGVSGESLWEDLSHPCDTSLPGMRLGLNTRLLGKQKTIHRLEILFLGFHHRSHRKSSFGTIQFLSGEVGSGMDSSLLGNRKHVAEFSLGGEDLFLCLANSELGKGKERTKLIVSLVLLPTISAQITNSGKEDLARSSRNLVQLFGCCIEGEELMIVYEYMPNRSLDTLLFDPTRRAQLDWDKRFNIIQDIARGLMYLHRDSCLKIIHRDLKASNVLLDKDMNPKISDFGLARTFQVTQDLENTRRVMGTYGYISPEYALGGIFSEKSDLFSFGVLLLEIVSGMKNSSFHYQEQYLSLLGYDHSADRPTMPDIVLMQHSDTNAPTPKQPIFTFRSLLYSDKQTQCNNFCSINEAWHLWNKSRALDLVDEAMAESCLLSEVMRCIGIGLLCVQNHAADRPTMSAVVLMLSSEIDVPQPKQPTFTIQSLYSGIQSQSNKICSINELIRYNYDAAIIVQ</sequence>
<evidence type="ECO:0000256" key="7">
    <source>
        <dbReference type="ARBA" id="ARBA00022777"/>
    </source>
</evidence>
<protein>
    <recommendedName>
        <fullName evidence="14">Receptor-like serine/threonine-protein kinase</fullName>
    </recommendedName>
</protein>
<dbReference type="Gene3D" id="1.10.510.10">
    <property type="entry name" value="Transferase(Phosphotransferase) domain 1"/>
    <property type="match status" value="1"/>
</dbReference>
<accession>A0A4V3WQW5</accession>
<proteinExistence type="predicted"/>
<organism evidence="12 13">
    <name type="scientific">Camellia sinensis var. sinensis</name>
    <name type="common">China tea</name>
    <dbReference type="NCBI Taxonomy" id="542762"/>
    <lineage>
        <taxon>Eukaryota</taxon>
        <taxon>Viridiplantae</taxon>
        <taxon>Streptophyta</taxon>
        <taxon>Embryophyta</taxon>
        <taxon>Tracheophyta</taxon>
        <taxon>Spermatophyta</taxon>
        <taxon>Magnoliopsida</taxon>
        <taxon>eudicotyledons</taxon>
        <taxon>Gunneridae</taxon>
        <taxon>Pentapetalae</taxon>
        <taxon>asterids</taxon>
        <taxon>Ericales</taxon>
        <taxon>Theaceae</taxon>
        <taxon>Camellia</taxon>
    </lineage>
</organism>
<dbReference type="Gene3D" id="2.90.10.10">
    <property type="entry name" value="Bulb-type lectin domain"/>
    <property type="match status" value="1"/>
</dbReference>
<dbReference type="CDD" id="cd00028">
    <property type="entry name" value="B_lectin"/>
    <property type="match status" value="1"/>
</dbReference>
<keyword evidence="9" id="KW-0325">Glycoprotein</keyword>
<evidence type="ECO:0000313" key="12">
    <source>
        <dbReference type="EMBL" id="THG21957.1"/>
    </source>
</evidence>
<dbReference type="GO" id="GO:0005886">
    <property type="term" value="C:plasma membrane"/>
    <property type="evidence" value="ECO:0007669"/>
    <property type="project" value="UniProtKB-SubCell"/>
</dbReference>
<dbReference type="GO" id="GO:0004674">
    <property type="term" value="F:protein serine/threonine kinase activity"/>
    <property type="evidence" value="ECO:0007669"/>
    <property type="project" value="UniProtKB-KW"/>
</dbReference>
<dbReference type="InterPro" id="IPR001245">
    <property type="entry name" value="Ser-Thr/Tyr_kinase_cat_dom"/>
</dbReference>
<dbReference type="PROSITE" id="PS00108">
    <property type="entry name" value="PROTEIN_KINASE_ST"/>
    <property type="match status" value="1"/>
</dbReference>
<dbReference type="Pfam" id="PF07714">
    <property type="entry name" value="PK_Tyr_Ser-Thr"/>
    <property type="match status" value="1"/>
</dbReference>
<dbReference type="InterPro" id="IPR036426">
    <property type="entry name" value="Bulb-type_lectin_dom_sf"/>
</dbReference>
<evidence type="ECO:0000313" key="13">
    <source>
        <dbReference type="Proteomes" id="UP000306102"/>
    </source>
</evidence>
<dbReference type="GO" id="GO:0005524">
    <property type="term" value="F:ATP binding"/>
    <property type="evidence" value="ECO:0007669"/>
    <property type="project" value="UniProtKB-KW"/>
</dbReference>
<dbReference type="PANTHER" id="PTHR27002">
    <property type="entry name" value="RECEPTOR-LIKE SERINE/THREONINE-PROTEIN KINASE SD1-8"/>
    <property type="match status" value="1"/>
</dbReference>
<evidence type="ECO:0000256" key="6">
    <source>
        <dbReference type="ARBA" id="ARBA00022741"/>
    </source>
</evidence>
<feature type="domain" description="Protein kinase" evidence="10">
    <location>
        <begin position="208"/>
        <end position="567"/>
    </location>
</feature>
<keyword evidence="8" id="KW-0067">ATP-binding</keyword>
<evidence type="ECO:0000256" key="4">
    <source>
        <dbReference type="ARBA" id="ARBA00022679"/>
    </source>
</evidence>
<evidence type="ECO:0000256" key="1">
    <source>
        <dbReference type="ARBA" id="ARBA00004251"/>
    </source>
</evidence>
<dbReference type="SUPFAM" id="SSF56112">
    <property type="entry name" value="Protein kinase-like (PK-like)"/>
    <property type="match status" value="1"/>
</dbReference>
<dbReference type="AlphaFoldDB" id="A0A4V3WQW5"/>
<evidence type="ECO:0000259" key="10">
    <source>
        <dbReference type="PROSITE" id="PS50011"/>
    </source>
</evidence>
<keyword evidence="5" id="KW-0732">Signal</keyword>
<dbReference type="PANTHER" id="PTHR27002:SF422">
    <property type="entry name" value="RECEPTOR-LIKE SERINE_THREONINE-PROTEIN KINASE"/>
    <property type="match status" value="1"/>
</dbReference>
<name>A0A4V3WQW5_CAMSN</name>
<dbReference type="PROSITE" id="PS50927">
    <property type="entry name" value="BULB_LECTIN"/>
    <property type="match status" value="1"/>
</dbReference>
<dbReference type="InterPro" id="IPR008271">
    <property type="entry name" value="Ser/Thr_kinase_AS"/>
</dbReference>
<keyword evidence="13" id="KW-1185">Reference proteome</keyword>
<evidence type="ECO:0000256" key="9">
    <source>
        <dbReference type="ARBA" id="ARBA00023180"/>
    </source>
</evidence>
<keyword evidence="3" id="KW-0723">Serine/threonine-protein kinase</keyword>
<feature type="domain" description="Bulb-type lectin" evidence="11">
    <location>
        <begin position="35"/>
        <end position="158"/>
    </location>
</feature>
<evidence type="ECO:0008006" key="14">
    <source>
        <dbReference type="Google" id="ProtNLM"/>
    </source>
</evidence>
<dbReference type="Proteomes" id="UP000306102">
    <property type="component" value="Unassembled WGS sequence"/>
</dbReference>
<dbReference type="Gene3D" id="3.30.200.20">
    <property type="entry name" value="Phosphorylase Kinase, domain 1"/>
    <property type="match status" value="1"/>
</dbReference>
<keyword evidence="2" id="KW-1003">Cell membrane</keyword>
<dbReference type="SUPFAM" id="SSF51110">
    <property type="entry name" value="alpha-D-mannose-specific plant lectins"/>
    <property type="match status" value="1"/>
</dbReference>
<dbReference type="InterPro" id="IPR000719">
    <property type="entry name" value="Prot_kinase_dom"/>
</dbReference>
<keyword evidence="6" id="KW-0547">Nucleotide-binding</keyword>
<dbReference type="InterPro" id="IPR001480">
    <property type="entry name" value="Bulb-type_lectin_dom"/>
</dbReference>
<reference evidence="12 13" key="1">
    <citation type="journal article" date="2018" name="Proc. Natl. Acad. Sci. U.S.A.">
        <title>Draft genome sequence of Camellia sinensis var. sinensis provides insights into the evolution of the tea genome and tea quality.</title>
        <authorList>
            <person name="Wei C."/>
            <person name="Yang H."/>
            <person name="Wang S."/>
            <person name="Zhao J."/>
            <person name="Liu C."/>
            <person name="Gao L."/>
            <person name="Xia E."/>
            <person name="Lu Y."/>
            <person name="Tai Y."/>
            <person name="She G."/>
            <person name="Sun J."/>
            <person name="Cao H."/>
            <person name="Tong W."/>
            <person name="Gao Q."/>
            <person name="Li Y."/>
            <person name="Deng W."/>
            <person name="Jiang X."/>
            <person name="Wang W."/>
            <person name="Chen Q."/>
            <person name="Zhang S."/>
            <person name="Li H."/>
            <person name="Wu J."/>
            <person name="Wang P."/>
            <person name="Li P."/>
            <person name="Shi C."/>
            <person name="Zheng F."/>
            <person name="Jian J."/>
            <person name="Huang B."/>
            <person name="Shan D."/>
            <person name="Shi M."/>
            <person name="Fang C."/>
            <person name="Yue Y."/>
            <person name="Li F."/>
            <person name="Li D."/>
            <person name="Wei S."/>
            <person name="Han B."/>
            <person name="Jiang C."/>
            <person name="Yin Y."/>
            <person name="Xia T."/>
            <person name="Zhang Z."/>
            <person name="Bennetzen J.L."/>
            <person name="Zhao S."/>
            <person name="Wan X."/>
        </authorList>
    </citation>
    <scope>NUCLEOTIDE SEQUENCE [LARGE SCALE GENOMIC DNA]</scope>
    <source>
        <strain evidence="13">cv. Shuchazao</strain>
        <tissue evidence="12">Leaf</tissue>
    </source>
</reference>
<keyword evidence="2" id="KW-0472">Membrane</keyword>
<dbReference type="Pfam" id="PF01453">
    <property type="entry name" value="B_lectin"/>
    <property type="match status" value="1"/>
</dbReference>
<keyword evidence="7" id="KW-0418">Kinase</keyword>
<dbReference type="EMBL" id="SDRB02001079">
    <property type="protein sequence ID" value="THG21957.1"/>
    <property type="molecule type" value="Genomic_DNA"/>
</dbReference>
<evidence type="ECO:0000259" key="11">
    <source>
        <dbReference type="PROSITE" id="PS50927"/>
    </source>
</evidence>
<comment type="subcellular location">
    <subcellularLocation>
        <location evidence="1">Cell membrane</location>
        <topology evidence="1">Single-pass type I membrane protein</topology>
    </subcellularLocation>
</comment>
<evidence type="ECO:0000256" key="5">
    <source>
        <dbReference type="ARBA" id="ARBA00022729"/>
    </source>
</evidence>
<dbReference type="SMART" id="SM00108">
    <property type="entry name" value="B_lectin"/>
    <property type="match status" value="1"/>
</dbReference>
<dbReference type="PROSITE" id="PS50011">
    <property type="entry name" value="PROTEIN_KINASE_DOM"/>
    <property type="match status" value="1"/>
</dbReference>
<evidence type="ECO:0000256" key="8">
    <source>
        <dbReference type="ARBA" id="ARBA00022840"/>
    </source>
</evidence>
<dbReference type="InterPro" id="IPR011009">
    <property type="entry name" value="Kinase-like_dom_sf"/>
</dbReference>
<evidence type="ECO:0000256" key="2">
    <source>
        <dbReference type="ARBA" id="ARBA00022475"/>
    </source>
</evidence>
<comment type="caution">
    <text evidence="12">The sequence shown here is derived from an EMBL/GenBank/DDBJ whole genome shotgun (WGS) entry which is preliminary data.</text>
</comment>